<proteinExistence type="predicted"/>
<comment type="caution">
    <text evidence="2">The sequence shown here is derived from an EMBL/GenBank/DDBJ whole genome shotgun (WGS) entry which is preliminary data.</text>
</comment>
<reference evidence="2 3" key="1">
    <citation type="submission" date="2024-01" db="EMBL/GenBank/DDBJ databases">
        <title>Genome insights into Plantactinospora sonchi sp. nov.</title>
        <authorList>
            <person name="Wang L."/>
        </authorList>
    </citation>
    <scope>NUCLEOTIDE SEQUENCE [LARGE SCALE GENOMIC DNA]</scope>
    <source>
        <strain evidence="2 3">NEAU-QY2</strain>
    </source>
</reference>
<evidence type="ECO:0000313" key="3">
    <source>
        <dbReference type="Proteomes" id="UP001332243"/>
    </source>
</evidence>
<accession>A0ABU7S3W9</accession>
<dbReference type="SUPFAM" id="SSF55729">
    <property type="entry name" value="Acyl-CoA N-acyltransferases (Nat)"/>
    <property type="match status" value="1"/>
</dbReference>
<dbReference type="PROSITE" id="PS51186">
    <property type="entry name" value="GNAT"/>
    <property type="match status" value="1"/>
</dbReference>
<organism evidence="2 3">
    <name type="scientific">Plantactinospora sonchi</name>
    <dbReference type="NCBI Taxonomy" id="1544735"/>
    <lineage>
        <taxon>Bacteria</taxon>
        <taxon>Bacillati</taxon>
        <taxon>Actinomycetota</taxon>
        <taxon>Actinomycetes</taxon>
        <taxon>Micromonosporales</taxon>
        <taxon>Micromonosporaceae</taxon>
        <taxon>Plantactinospora</taxon>
    </lineage>
</organism>
<sequence>MEIVTRADRPDLRETAAAVFKERWPEFVFHDEVPRRYTDRAEKYFGLFDIMVLDHGSVVAGGWGVPVPWNGAVGDLPSGYDAALVRAVEAREADIPATTLSFMAAAVGESHDKRGLATVVLQELTRRARDQGLAHVIAPLRPTWKHRYPTVPMDEYAGWTRPDGLSIDPWIRTHQRMGARVLGTAPRSMVIEGTVAEWESWTEMVFPVTGEYVIPGALNLVRIDVEQDHGVYVEENLWVQHR</sequence>
<dbReference type="InterPro" id="IPR016181">
    <property type="entry name" value="Acyl_CoA_acyltransferase"/>
</dbReference>
<dbReference type="Proteomes" id="UP001332243">
    <property type="component" value="Unassembled WGS sequence"/>
</dbReference>
<keyword evidence="3" id="KW-1185">Reference proteome</keyword>
<feature type="domain" description="N-acetyltransferase" evidence="1">
    <location>
        <begin position="1"/>
        <end position="209"/>
    </location>
</feature>
<evidence type="ECO:0000259" key="1">
    <source>
        <dbReference type="PROSITE" id="PS51186"/>
    </source>
</evidence>
<dbReference type="Gene3D" id="3.40.630.30">
    <property type="match status" value="1"/>
</dbReference>
<dbReference type="RefSeq" id="WP_331218388.1">
    <property type="nucleotide sequence ID" value="NZ_JAZGQK010000038.1"/>
</dbReference>
<dbReference type="EMBL" id="JAZGQK010000038">
    <property type="protein sequence ID" value="MEE6263489.1"/>
    <property type="molecule type" value="Genomic_DNA"/>
</dbReference>
<protein>
    <recommendedName>
        <fullName evidence="1">N-acetyltransferase domain-containing protein</fullName>
    </recommendedName>
</protein>
<name>A0ABU7S3W9_9ACTN</name>
<evidence type="ECO:0000313" key="2">
    <source>
        <dbReference type="EMBL" id="MEE6263489.1"/>
    </source>
</evidence>
<dbReference type="InterPro" id="IPR000182">
    <property type="entry name" value="GNAT_dom"/>
</dbReference>
<gene>
    <name evidence="2" type="ORF">V1633_33930</name>
</gene>